<keyword evidence="2" id="KW-0560">Oxidoreductase</keyword>
<dbReference type="InterPro" id="IPR033248">
    <property type="entry name" value="Transketolase_C"/>
</dbReference>
<gene>
    <name evidence="4" type="ORF">N0V93_002892</name>
</gene>
<dbReference type="Pfam" id="PF02780">
    <property type="entry name" value="Transketolase_C"/>
    <property type="match status" value="1"/>
</dbReference>
<comment type="caution">
    <text evidence="4">The sequence shown here is derived from an EMBL/GenBank/DDBJ whole genome shotgun (WGS) entry which is preliminary data.</text>
</comment>
<dbReference type="PANTHER" id="PTHR42980:SF1">
    <property type="entry name" value="2-OXOISOVALERATE DEHYDROGENASE SUBUNIT BETA, MITOCHONDRIAL"/>
    <property type="match status" value="1"/>
</dbReference>
<comment type="cofactor">
    <cofactor evidence="1">
        <name>thiamine diphosphate</name>
        <dbReference type="ChEBI" id="CHEBI:58937"/>
    </cofactor>
</comment>
<keyword evidence="5" id="KW-1185">Reference proteome</keyword>
<dbReference type="GO" id="GO:0009083">
    <property type="term" value="P:branched-chain amino acid catabolic process"/>
    <property type="evidence" value="ECO:0007669"/>
    <property type="project" value="TreeGrafter"/>
</dbReference>
<evidence type="ECO:0000313" key="4">
    <source>
        <dbReference type="EMBL" id="KAJ4393677.1"/>
    </source>
</evidence>
<accession>A0A9W8YW35</accession>
<dbReference type="AlphaFoldDB" id="A0A9W8YW35"/>
<name>A0A9W8YW35_9PEZI</name>
<sequence>MVVHEAMVNAGVGAEVAATVQEDPETFVRLEAPVVRLAGWSIPTPLVFEKFNLPDVARVYDNLKKILNY</sequence>
<organism evidence="4 5">
    <name type="scientific">Gnomoniopsis smithogilvyi</name>
    <dbReference type="NCBI Taxonomy" id="1191159"/>
    <lineage>
        <taxon>Eukaryota</taxon>
        <taxon>Fungi</taxon>
        <taxon>Dikarya</taxon>
        <taxon>Ascomycota</taxon>
        <taxon>Pezizomycotina</taxon>
        <taxon>Sordariomycetes</taxon>
        <taxon>Sordariomycetidae</taxon>
        <taxon>Diaporthales</taxon>
        <taxon>Gnomoniaceae</taxon>
        <taxon>Gnomoniopsis</taxon>
    </lineage>
</organism>
<dbReference type="OrthoDB" id="878at2759"/>
<dbReference type="InterPro" id="IPR009014">
    <property type="entry name" value="Transketo_C/PFOR_II"/>
</dbReference>
<protein>
    <recommendedName>
        <fullName evidence="3">Transketolase C-terminal domain-containing protein</fullName>
    </recommendedName>
</protein>
<evidence type="ECO:0000259" key="3">
    <source>
        <dbReference type="Pfam" id="PF02780"/>
    </source>
</evidence>
<dbReference type="Proteomes" id="UP001140453">
    <property type="component" value="Unassembled WGS sequence"/>
</dbReference>
<proteinExistence type="predicted"/>
<dbReference type="GO" id="GO:0016491">
    <property type="term" value="F:oxidoreductase activity"/>
    <property type="evidence" value="ECO:0007669"/>
    <property type="project" value="UniProtKB-KW"/>
</dbReference>
<dbReference type="GO" id="GO:0007584">
    <property type="term" value="P:response to nutrient"/>
    <property type="evidence" value="ECO:0007669"/>
    <property type="project" value="TreeGrafter"/>
</dbReference>
<dbReference type="Gene3D" id="3.40.50.920">
    <property type="match status" value="1"/>
</dbReference>
<dbReference type="EMBL" id="JAPEVB010000002">
    <property type="protein sequence ID" value="KAJ4393677.1"/>
    <property type="molecule type" value="Genomic_DNA"/>
</dbReference>
<evidence type="ECO:0000313" key="5">
    <source>
        <dbReference type="Proteomes" id="UP001140453"/>
    </source>
</evidence>
<evidence type="ECO:0000256" key="2">
    <source>
        <dbReference type="ARBA" id="ARBA00023002"/>
    </source>
</evidence>
<reference evidence="4" key="1">
    <citation type="submission" date="2022-10" db="EMBL/GenBank/DDBJ databases">
        <title>Tapping the CABI collections for fungal endophytes: first genome assemblies for Collariella, Neodidymelliopsis, Ascochyta clinopodiicola, Didymella pomorum, Didymosphaeria variabile, Neocosmospora piperis and Neocucurbitaria cava.</title>
        <authorList>
            <person name="Hill R."/>
        </authorList>
    </citation>
    <scope>NUCLEOTIDE SEQUENCE</scope>
    <source>
        <strain evidence="4">IMI 355082</strain>
    </source>
</reference>
<feature type="domain" description="Transketolase C-terminal" evidence="3">
    <location>
        <begin position="1"/>
        <end position="58"/>
    </location>
</feature>
<dbReference type="PANTHER" id="PTHR42980">
    <property type="entry name" value="2-OXOISOVALERATE DEHYDROGENASE SUBUNIT BETA-RELATED"/>
    <property type="match status" value="1"/>
</dbReference>
<evidence type="ECO:0000256" key="1">
    <source>
        <dbReference type="ARBA" id="ARBA00001964"/>
    </source>
</evidence>
<dbReference type="SUPFAM" id="SSF52922">
    <property type="entry name" value="TK C-terminal domain-like"/>
    <property type="match status" value="1"/>
</dbReference>